<accession>A0A8I1GI72</accession>
<dbReference type="AlphaFoldDB" id="A0A8I1GI72"/>
<reference evidence="1 2" key="1">
    <citation type="submission" date="2020-12" db="EMBL/GenBank/DDBJ databases">
        <title>Revised draft genomes of Rhodomicrobium vannielii ATCC 17100 and Rhodomicrobium udaipurense JA643.</title>
        <authorList>
            <person name="Conners E.M."/>
            <person name="Davenport E.J."/>
            <person name="Bose A."/>
        </authorList>
    </citation>
    <scope>NUCLEOTIDE SEQUENCE [LARGE SCALE GENOMIC DNA]</scope>
    <source>
        <strain evidence="1 2">JA643</strain>
    </source>
</reference>
<dbReference type="RefSeq" id="WP_037240194.1">
    <property type="nucleotide sequence ID" value="NZ_JAEMUK010000081.1"/>
</dbReference>
<gene>
    <name evidence="1" type="ORF">JDN41_15035</name>
</gene>
<organism evidence="1 2">
    <name type="scientific">Rhodomicrobium udaipurense</name>
    <dbReference type="NCBI Taxonomy" id="1202716"/>
    <lineage>
        <taxon>Bacteria</taxon>
        <taxon>Pseudomonadati</taxon>
        <taxon>Pseudomonadota</taxon>
        <taxon>Alphaproteobacteria</taxon>
        <taxon>Hyphomicrobiales</taxon>
        <taxon>Hyphomicrobiaceae</taxon>
        <taxon>Rhodomicrobium</taxon>
    </lineage>
</organism>
<protein>
    <submittedName>
        <fullName evidence="1">Uncharacterized protein</fullName>
    </submittedName>
</protein>
<evidence type="ECO:0000313" key="1">
    <source>
        <dbReference type="EMBL" id="MBJ7544866.1"/>
    </source>
</evidence>
<name>A0A8I1GI72_9HYPH</name>
<comment type="caution">
    <text evidence="1">The sequence shown here is derived from an EMBL/GenBank/DDBJ whole genome shotgun (WGS) entry which is preliminary data.</text>
</comment>
<sequence>MTDVPDLFGENDKGYEATVRILDLLEKLAAAESLQGAAAAAGVREDQMRAGLRQAASLIRREGGPAAGDWRELSVAEALSILADHGIGQSKT</sequence>
<dbReference type="Proteomes" id="UP000623250">
    <property type="component" value="Unassembled WGS sequence"/>
</dbReference>
<evidence type="ECO:0000313" key="2">
    <source>
        <dbReference type="Proteomes" id="UP000623250"/>
    </source>
</evidence>
<dbReference type="EMBL" id="JAEMUK010000081">
    <property type="protein sequence ID" value="MBJ7544866.1"/>
    <property type="molecule type" value="Genomic_DNA"/>
</dbReference>
<proteinExistence type="predicted"/>
<keyword evidence="2" id="KW-1185">Reference proteome</keyword>